<evidence type="ECO:0000259" key="1">
    <source>
        <dbReference type="Pfam" id="PF14214"/>
    </source>
</evidence>
<sequence length="213" mass="24725">MRESQVLSVCSGEEQNIRNIQSRTGNQALSVSNAFKIRERQQTSRARSRNQVLAHSNRSAFRYDPQIDYAQQSSVQIGDMNKICLSVQPKWVDETNGMCCASGKVLRVTCMKNPRRDDLCPKLRRPDLFVTFTCNPEWPEIKAELLPDQRSFDRHDIISRVFHLKMKKFLNLFVKDEIFGKVKCYMASVEWQKRGLPLSFAVLARNKNPTRRN</sequence>
<evidence type="ECO:0000313" key="3">
    <source>
        <dbReference type="Proteomes" id="UP000299102"/>
    </source>
</evidence>
<dbReference type="STRING" id="151549.A0A4C1YJ05"/>
<dbReference type="AlphaFoldDB" id="A0A4C1YJ05"/>
<dbReference type="Proteomes" id="UP000299102">
    <property type="component" value="Unassembled WGS sequence"/>
</dbReference>
<evidence type="ECO:0000313" key="2">
    <source>
        <dbReference type="EMBL" id="GBP76108.1"/>
    </source>
</evidence>
<organism evidence="2 3">
    <name type="scientific">Eumeta variegata</name>
    <name type="common">Bagworm moth</name>
    <name type="synonym">Eumeta japonica</name>
    <dbReference type="NCBI Taxonomy" id="151549"/>
    <lineage>
        <taxon>Eukaryota</taxon>
        <taxon>Metazoa</taxon>
        <taxon>Ecdysozoa</taxon>
        <taxon>Arthropoda</taxon>
        <taxon>Hexapoda</taxon>
        <taxon>Insecta</taxon>
        <taxon>Pterygota</taxon>
        <taxon>Neoptera</taxon>
        <taxon>Endopterygota</taxon>
        <taxon>Lepidoptera</taxon>
        <taxon>Glossata</taxon>
        <taxon>Ditrysia</taxon>
        <taxon>Tineoidea</taxon>
        <taxon>Psychidae</taxon>
        <taxon>Oiketicinae</taxon>
        <taxon>Eumeta</taxon>
    </lineage>
</organism>
<keyword evidence="3" id="KW-1185">Reference proteome</keyword>
<proteinExistence type="predicted"/>
<feature type="domain" description="Helitron helicase-like" evidence="1">
    <location>
        <begin position="120"/>
        <end position="197"/>
    </location>
</feature>
<dbReference type="InterPro" id="IPR025476">
    <property type="entry name" value="Helitron_helicase-like"/>
</dbReference>
<reference evidence="2 3" key="1">
    <citation type="journal article" date="2019" name="Commun. Biol.">
        <title>The bagworm genome reveals a unique fibroin gene that provides high tensile strength.</title>
        <authorList>
            <person name="Kono N."/>
            <person name="Nakamura H."/>
            <person name="Ohtoshi R."/>
            <person name="Tomita M."/>
            <person name="Numata K."/>
            <person name="Arakawa K."/>
        </authorList>
    </citation>
    <scope>NUCLEOTIDE SEQUENCE [LARGE SCALE GENOMIC DNA]</scope>
</reference>
<accession>A0A4C1YJ05</accession>
<protein>
    <recommendedName>
        <fullName evidence="1">Helitron helicase-like domain-containing protein</fullName>
    </recommendedName>
</protein>
<gene>
    <name evidence="2" type="ORF">EVAR_41891_1</name>
</gene>
<dbReference type="EMBL" id="BGZK01001276">
    <property type="protein sequence ID" value="GBP76108.1"/>
    <property type="molecule type" value="Genomic_DNA"/>
</dbReference>
<dbReference type="Pfam" id="PF14214">
    <property type="entry name" value="Helitron_like_N"/>
    <property type="match status" value="1"/>
</dbReference>
<comment type="caution">
    <text evidence="2">The sequence shown here is derived from an EMBL/GenBank/DDBJ whole genome shotgun (WGS) entry which is preliminary data.</text>
</comment>
<name>A0A4C1YJ05_EUMVA</name>
<dbReference type="OrthoDB" id="1728974at2759"/>